<dbReference type="AlphaFoldDB" id="E4YT82"/>
<evidence type="ECO:0000313" key="1">
    <source>
        <dbReference type="EMBL" id="CBY38671.1"/>
    </source>
</evidence>
<sequence>FPTSTQTRTTPMRIISELELSLLNKLTVKLTFLLPELELVEQLLELPKFSKRRFPESALLELTHMARFLPSLHH</sequence>
<dbReference type="EMBL" id="FN655292">
    <property type="protein sequence ID" value="CBY38671.1"/>
    <property type="molecule type" value="Genomic_DNA"/>
</dbReference>
<proteinExistence type="predicted"/>
<dbReference type="Proteomes" id="UP000011014">
    <property type="component" value="Unassembled WGS sequence"/>
</dbReference>
<organism evidence="1">
    <name type="scientific">Oikopleura dioica</name>
    <name type="common">Tunicate</name>
    <dbReference type="NCBI Taxonomy" id="34765"/>
    <lineage>
        <taxon>Eukaryota</taxon>
        <taxon>Metazoa</taxon>
        <taxon>Chordata</taxon>
        <taxon>Tunicata</taxon>
        <taxon>Appendicularia</taxon>
        <taxon>Copelata</taxon>
        <taxon>Oikopleuridae</taxon>
        <taxon>Oikopleura</taxon>
    </lineage>
</organism>
<reference evidence="1" key="1">
    <citation type="journal article" date="2010" name="Science">
        <title>Plasticity of animal genome architecture unmasked by rapid evolution of a pelagic tunicate.</title>
        <authorList>
            <person name="Denoeud F."/>
            <person name="Henriet S."/>
            <person name="Mungpakdee S."/>
            <person name="Aury J.M."/>
            <person name="Da Silva C."/>
            <person name="Brinkmann H."/>
            <person name="Mikhaleva J."/>
            <person name="Olsen L.C."/>
            <person name="Jubin C."/>
            <person name="Canestro C."/>
            <person name="Bouquet J.M."/>
            <person name="Danks G."/>
            <person name="Poulain J."/>
            <person name="Campsteijn C."/>
            <person name="Adamski M."/>
            <person name="Cross I."/>
            <person name="Yadetie F."/>
            <person name="Muffato M."/>
            <person name="Louis A."/>
            <person name="Butcher S."/>
            <person name="Tsagkogeorga G."/>
            <person name="Konrad A."/>
            <person name="Singh S."/>
            <person name="Jensen M.F."/>
            <person name="Cong E.H."/>
            <person name="Eikeseth-Otteraa H."/>
            <person name="Noel B."/>
            <person name="Anthouard V."/>
            <person name="Porcel B.M."/>
            <person name="Kachouri-Lafond R."/>
            <person name="Nishino A."/>
            <person name="Ugolini M."/>
            <person name="Chourrout P."/>
            <person name="Nishida H."/>
            <person name="Aasland R."/>
            <person name="Huzurbazar S."/>
            <person name="Westhof E."/>
            <person name="Delsuc F."/>
            <person name="Lehrach H."/>
            <person name="Reinhardt R."/>
            <person name="Weissenbach J."/>
            <person name="Roy S.W."/>
            <person name="Artiguenave F."/>
            <person name="Postlethwait J.H."/>
            <person name="Manak J.R."/>
            <person name="Thompson E.M."/>
            <person name="Jaillon O."/>
            <person name="Du Pasquier L."/>
            <person name="Boudinot P."/>
            <person name="Liberles D.A."/>
            <person name="Volff J.N."/>
            <person name="Philippe H."/>
            <person name="Lenhard B."/>
            <person name="Roest Crollius H."/>
            <person name="Wincker P."/>
            <person name="Chourrout D."/>
        </authorList>
    </citation>
    <scope>NUCLEOTIDE SEQUENCE [LARGE SCALE GENOMIC DNA]</scope>
</reference>
<gene>
    <name evidence="1" type="ORF">GSOID_T00019184001</name>
</gene>
<protein>
    <submittedName>
        <fullName evidence="1">Uncharacterized protein</fullName>
    </submittedName>
</protein>
<accession>E4YT82</accession>
<name>E4YT82_OIKDI</name>
<feature type="non-terminal residue" evidence="1">
    <location>
        <position position="1"/>
    </location>
</feature>